<evidence type="ECO:0000313" key="5">
    <source>
        <dbReference type="EMBL" id="OAI84754.1"/>
    </source>
</evidence>
<comment type="similarity">
    <text evidence="1 4">Belongs to the glycerate kinase type-1 family.</text>
</comment>
<protein>
    <submittedName>
        <fullName evidence="5">Glycerate kinase</fullName>
    </submittedName>
</protein>
<gene>
    <name evidence="5" type="ORF">AYO28_02410</name>
</gene>
<dbReference type="InterPro" id="IPR018197">
    <property type="entry name" value="Glycerate_kinase_RE-like"/>
</dbReference>
<dbReference type="SUPFAM" id="SSF110738">
    <property type="entry name" value="Glycerate kinase I"/>
    <property type="match status" value="1"/>
</dbReference>
<evidence type="ECO:0000256" key="2">
    <source>
        <dbReference type="ARBA" id="ARBA00022679"/>
    </source>
</evidence>
<dbReference type="Proteomes" id="UP000077752">
    <property type="component" value="Unassembled WGS sequence"/>
</dbReference>
<evidence type="ECO:0000256" key="1">
    <source>
        <dbReference type="ARBA" id="ARBA00006284"/>
    </source>
</evidence>
<proteinExistence type="inferred from homology"/>
<dbReference type="NCBIfam" id="TIGR00045">
    <property type="entry name" value="glycerate kinase"/>
    <property type="match status" value="1"/>
</dbReference>
<dbReference type="PIRSF" id="PIRSF006078">
    <property type="entry name" value="GlxK"/>
    <property type="match status" value="1"/>
</dbReference>
<evidence type="ECO:0000256" key="3">
    <source>
        <dbReference type="ARBA" id="ARBA00022777"/>
    </source>
</evidence>
<dbReference type="EMBL" id="LUCV01000049">
    <property type="protein sequence ID" value="OAI84754.1"/>
    <property type="molecule type" value="Genomic_DNA"/>
</dbReference>
<dbReference type="GO" id="GO:0008887">
    <property type="term" value="F:glycerate kinase activity"/>
    <property type="evidence" value="ECO:0007669"/>
    <property type="project" value="UniProtKB-UniRule"/>
</dbReference>
<sequence length="379" mass="38936">MKIVIAPDSFKDSLSAEGVAAAIAQGIAGVLPQAEVVCCPMADGGEGTMEAIVAACHGEQRRLNVRGPQGREVAAHWGWLAESRTAIIEMAQASGLQLLEPSARDACRTSTYGTGQLIGAALDAGAERIILAIGGSATNDAGSGMLRALGLRTYDAQGAELEEGGLALCNVGRIDASQLDPRLAGVRLEVAADVDNPLCGSNGASAIFGPQKGANPEQVQLLDHALGHFADHCAQLLGRDVRDFPGCGAAGGMGFAAKAFFDAQFRPGIEVVAELAGLEAAVQGADLVITGEGRFDAQTLRGKTPFGVARIAKRHGVPVVVLAGTLGEGYQALYGHGIDAAFAIANGPMTLQQACGNAAQLLAERAGDIVRLWQIARHC</sequence>
<accession>A0A177SAF6</accession>
<dbReference type="InterPro" id="IPR018193">
    <property type="entry name" value="Glyc_kinase_flavodox-like_fold"/>
</dbReference>
<evidence type="ECO:0000313" key="6">
    <source>
        <dbReference type="Proteomes" id="UP000077752"/>
    </source>
</evidence>
<organism evidence="5 6">
    <name type="scientific">Pseudomonas putida</name>
    <name type="common">Arthrobacter siderocapsulatus</name>
    <dbReference type="NCBI Taxonomy" id="303"/>
    <lineage>
        <taxon>Bacteria</taxon>
        <taxon>Pseudomonadati</taxon>
        <taxon>Pseudomonadota</taxon>
        <taxon>Gammaproteobacteria</taxon>
        <taxon>Pseudomonadales</taxon>
        <taxon>Pseudomonadaceae</taxon>
        <taxon>Pseudomonas</taxon>
    </lineage>
</organism>
<comment type="caution">
    <text evidence="5">The sequence shown here is derived from an EMBL/GenBank/DDBJ whole genome shotgun (WGS) entry which is preliminary data.</text>
</comment>
<keyword evidence="2 4" id="KW-0808">Transferase</keyword>
<dbReference type="AlphaFoldDB" id="A0A177SAF6"/>
<dbReference type="Pfam" id="PF02595">
    <property type="entry name" value="Gly_kinase"/>
    <property type="match status" value="1"/>
</dbReference>
<dbReference type="RefSeq" id="WP_064304543.1">
    <property type="nucleotide sequence ID" value="NZ_LUCV01000049.1"/>
</dbReference>
<dbReference type="InterPro" id="IPR036129">
    <property type="entry name" value="Glycerate_kinase_sf"/>
</dbReference>
<dbReference type="GO" id="GO:0031388">
    <property type="term" value="P:organic acid phosphorylation"/>
    <property type="evidence" value="ECO:0007669"/>
    <property type="project" value="UniProtKB-UniRule"/>
</dbReference>
<evidence type="ECO:0000256" key="4">
    <source>
        <dbReference type="PIRNR" id="PIRNR006078"/>
    </source>
</evidence>
<dbReference type="PANTHER" id="PTHR21599:SF0">
    <property type="entry name" value="GLYCERATE KINASE"/>
    <property type="match status" value="1"/>
</dbReference>
<dbReference type="InterPro" id="IPR004381">
    <property type="entry name" value="Glycerate_kinase"/>
</dbReference>
<keyword evidence="3 4" id="KW-0418">Kinase</keyword>
<dbReference type="Gene3D" id="3.40.50.10350">
    <property type="entry name" value="Glycerate kinase, domain 1"/>
    <property type="match status" value="1"/>
</dbReference>
<name>A0A177SAF6_PSEPU</name>
<reference evidence="5 6" key="1">
    <citation type="submission" date="2016-03" db="EMBL/GenBank/DDBJ databases">
        <title>Draft Genome Assembly of Pseudomonas putida strain CBF10-2.</title>
        <authorList>
            <person name="Iyer R.S."/>
            <person name="Damania A."/>
        </authorList>
    </citation>
    <scope>NUCLEOTIDE SEQUENCE [LARGE SCALE GENOMIC DNA]</scope>
    <source>
        <strain evidence="5 6">CBF10-2</strain>
    </source>
</reference>
<dbReference type="PANTHER" id="PTHR21599">
    <property type="entry name" value="GLYCERATE KINASE"/>
    <property type="match status" value="1"/>
</dbReference>
<dbReference type="Gene3D" id="3.90.1510.10">
    <property type="entry name" value="Glycerate kinase, domain 2"/>
    <property type="match status" value="1"/>
</dbReference>